<evidence type="ECO:0000313" key="4">
    <source>
        <dbReference type="Proteomes" id="UP000824093"/>
    </source>
</evidence>
<protein>
    <submittedName>
        <fullName evidence="3">NUDIX domain-containing protein</fullName>
    </submittedName>
</protein>
<evidence type="ECO:0000259" key="2">
    <source>
        <dbReference type="PROSITE" id="PS51462"/>
    </source>
</evidence>
<dbReference type="GO" id="GO:0009240">
    <property type="term" value="P:isopentenyl diphosphate biosynthetic process"/>
    <property type="evidence" value="ECO:0007669"/>
    <property type="project" value="TreeGrafter"/>
</dbReference>
<dbReference type="GO" id="GO:0005737">
    <property type="term" value="C:cytoplasm"/>
    <property type="evidence" value="ECO:0007669"/>
    <property type="project" value="TreeGrafter"/>
</dbReference>
<reference evidence="3" key="2">
    <citation type="journal article" date="2021" name="PeerJ">
        <title>Extensive microbial diversity within the chicken gut microbiome revealed by metagenomics and culture.</title>
        <authorList>
            <person name="Gilroy R."/>
            <person name="Ravi A."/>
            <person name="Getino M."/>
            <person name="Pursley I."/>
            <person name="Horton D.L."/>
            <person name="Alikhan N.F."/>
            <person name="Baker D."/>
            <person name="Gharbi K."/>
            <person name="Hall N."/>
            <person name="Watson M."/>
            <person name="Adriaenssens E.M."/>
            <person name="Foster-Nyarko E."/>
            <person name="Jarju S."/>
            <person name="Secka A."/>
            <person name="Antonio M."/>
            <person name="Oren A."/>
            <person name="Chaudhuri R.R."/>
            <person name="La Ragione R."/>
            <person name="Hildebrand F."/>
            <person name="Pallen M.J."/>
        </authorList>
    </citation>
    <scope>NUCLEOTIDE SEQUENCE</scope>
    <source>
        <strain evidence="3">CHK195-15760</strain>
    </source>
</reference>
<proteinExistence type="predicted"/>
<dbReference type="InterPro" id="IPR000086">
    <property type="entry name" value="NUDIX_hydrolase_dom"/>
</dbReference>
<dbReference type="PROSITE" id="PS00893">
    <property type="entry name" value="NUDIX_BOX"/>
    <property type="match status" value="1"/>
</dbReference>
<dbReference type="PANTHER" id="PTHR10885">
    <property type="entry name" value="ISOPENTENYL-DIPHOSPHATE DELTA-ISOMERASE"/>
    <property type="match status" value="1"/>
</dbReference>
<dbReference type="Pfam" id="PF00293">
    <property type="entry name" value="NUDIX"/>
    <property type="match status" value="1"/>
</dbReference>
<dbReference type="Proteomes" id="UP000824093">
    <property type="component" value="Unassembled WGS sequence"/>
</dbReference>
<dbReference type="PANTHER" id="PTHR10885:SF20">
    <property type="entry name" value="NUDIX HYDROLASE DOMAIN-CONTAINING PROTEIN"/>
    <property type="match status" value="1"/>
</dbReference>
<gene>
    <name evidence="3" type="ORF">IAB70_04690</name>
</gene>
<organism evidence="3 4">
    <name type="scientific">Candidatus Merdicola faecigallinarum</name>
    <dbReference type="NCBI Taxonomy" id="2840862"/>
    <lineage>
        <taxon>Bacteria</taxon>
        <taxon>Bacillati</taxon>
        <taxon>Bacillota</taxon>
        <taxon>Clostridia</taxon>
        <taxon>Candidatus Merdicola</taxon>
    </lineage>
</organism>
<dbReference type="InterPro" id="IPR020084">
    <property type="entry name" value="NUDIX_hydrolase_CS"/>
</dbReference>
<keyword evidence="1" id="KW-0378">Hydrolase</keyword>
<dbReference type="GO" id="GO:0016787">
    <property type="term" value="F:hydrolase activity"/>
    <property type="evidence" value="ECO:0007669"/>
    <property type="project" value="UniProtKB-KW"/>
</dbReference>
<dbReference type="EMBL" id="DVNH01000030">
    <property type="protein sequence ID" value="HIU51899.1"/>
    <property type="molecule type" value="Genomic_DNA"/>
</dbReference>
<comment type="caution">
    <text evidence="3">The sequence shown here is derived from an EMBL/GenBank/DDBJ whole genome shotgun (WGS) entry which is preliminary data.</text>
</comment>
<dbReference type="PROSITE" id="PS51462">
    <property type="entry name" value="NUDIX"/>
    <property type="match status" value="1"/>
</dbReference>
<feature type="domain" description="Nudix hydrolase" evidence="2">
    <location>
        <begin position="29"/>
        <end position="179"/>
    </location>
</feature>
<dbReference type="CDD" id="cd04692">
    <property type="entry name" value="NUDIX_Hydrolase"/>
    <property type="match status" value="1"/>
</dbReference>
<dbReference type="InterPro" id="IPR015797">
    <property type="entry name" value="NUDIX_hydrolase-like_dom_sf"/>
</dbReference>
<name>A0A9D1M1F6_9FIRM</name>
<dbReference type="GO" id="GO:0004452">
    <property type="term" value="F:isopentenyl-diphosphate delta-isomerase activity"/>
    <property type="evidence" value="ECO:0007669"/>
    <property type="project" value="TreeGrafter"/>
</dbReference>
<dbReference type="SUPFAM" id="SSF55811">
    <property type="entry name" value="Nudix"/>
    <property type="match status" value="1"/>
</dbReference>
<accession>A0A9D1M1F6</accession>
<evidence type="ECO:0000256" key="1">
    <source>
        <dbReference type="ARBA" id="ARBA00022801"/>
    </source>
</evidence>
<dbReference type="AlphaFoldDB" id="A0A9D1M1F6"/>
<reference evidence="3" key="1">
    <citation type="submission" date="2020-10" db="EMBL/GenBank/DDBJ databases">
        <authorList>
            <person name="Gilroy R."/>
        </authorList>
    </citation>
    <scope>NUCLEOTIDE SEQUENCE</scope>
    <source>
        <strain evidence="3">CHK195-15760</strain>
    </source>
</reference>
<sequence length="184" mass="21805">MEEIFDVLNEKGEYTGRVETREKCHREGLWHKAVAMFIINSKNQVLLQKRSVTKKLWPNMWDITAGGHVFTGEFGFEAVIRELKEELGIEVNKNDLTFIGSSISSNIKEYIINNHFNEYYIVHKDIDKSDVTLQEEEVSEVEWMNKEEIIKRVKDNYNGITDKEGCWEYLVKYYEWLEKIDNIN</sequence>
<dbReference type="Gene3D" id="3.90.79.10">
    <property type="entry name" value="Nucleoside Triphosphate Pyrophosphohydrolase"/>
    <property type="match status" value="1"/>
</dbReference>
<evidence type="ECO:0000313" key="3">
    <source>
        <dbReference type="EMBL" id="HIU51899.1"/>
    </source>
</evidence>